<evidence type="ECO:0000256" key="5">
    <source>
        <dbReference type="ARBA" id="ARBA00023212"/>
    </source>
</evidence>
<feature type="repeat" description="WD" evidence="6">
    <location>
        <begin position="1"/>
        <end position="24"/>
    </location>
</feature>
<comment type="subcellular location">
    <subcellularLocation>
        <location evidence="1">Cytoplasm</location>
        <location evidence="1">Cytoskeleton</location>
    </subcellularLocation>
</comment>
<dbReference type="Proteomes" id="UP001642464">
    <property type="component" value="Unassembled WGS sequence"/>
</dbReference>
<evidence type="ECO:0000259" key="8">
    <source>
        <dbReference type="Pfam" id="PF13925"/>
    </source>
</evidence>
<feature type="compositionally biased region" description="Basic and acidic residues" evidence="7">
    <location>
        <begin position="299"/>
        <end position="311"/>
    </location>
</feature>
<evidence type="ECO:0000313" key="10">
    <source>
        <dbReference type="Proteomes" id="UP001642464"/>
    </source>
</evidence>
<dbReference type="InterPro" id="IPR019775">
    <property type="entry name" value="WD40_repeat_CS"/>
</dbReference>
<dbReference type="InterPro" id="IPR036322">
    <property type="entry name" value="WD40_repeat_dom_sf"/>
</dbReference>
<evidence type="ECO:0000256" key="6">
    <source>
        <dbReference type="PROSITE-ProRule" id="PRU00221"/>
    </source>
</evidence>
<feature type="repeat" description="WD" evidence="6">
    <location>
        <begin position="152"/>
        <end position="187"/>
    </location>
</feature>
<reference evidence="9 10" key="1">
    <citation type="submission" date="2024-02" db="EMBL/GenBank/DDBJ databases">
        <authorList>
            <person name="Chen Y."/>
            <person name="Shah S."/>
            <person name="Dougan E. K."/>
            <person name="Thang M."/>
            <person name="Chan C."/>
        </authorList>
    </citation>
    <scope>NUCLEOTIDE SEQUENCE [LARGE SCALE GENOMIC DNA]</scope>
</reference>
<dbReference type="InterPro" id="IPR020472">
    <property type="entry name" value="WD40_PAC1"/>
</dbReference>
<dbReference type="SMART" id="SM00320">
    <property type="entry name" value="WD40"/>
    <property type="match status" value="4"/>
</dbReference>
<dbReference type="SUPFAM" id="SSF50978">
    <property type="entry name" value="WD40 repeat-like"/>
    <property type="match status" value="1"/>
</dbReference>
<evidence type="ECO:0000313" key="9">
    <source>
        <dbReference type="EMBL" id="CAK9028856.1"/>
    </source>
</evidence>
<dbReference type="Gene3D" id="2.130.10.10">
    <property type="entry name" value="YVTN repeat-like/Quinoprotein amine dehydrogenase"/>
    <property type="match status" value="2"/>
</dbReference>
<feature type="compositionally biased region" description="Acidic residues" evidence="7">
    <location>
        <begin position="269"/>
        <end position="286"/>
    </location>
</feature>
<organism evidence="9 10">
    <name type="scientific">Durusdinium trenchii</name>
    <dbReference type="NCBI Taxonomy" id="1381693"/>
    <lineage>
        <taxon>Eukaryota</taxon>
        <taxon>Sar</taxon>
        <taxon>Alveolata</taxon>
        <taxon>Dinophyceae</taxon>
        <taxon>Suessiales</taxon>
        <taxon>Symbiodiniaceae</taxon>
        <taxon>Durusdinium</taxon>
    </lineage>
</organism>
<accession>A0ABP0KPQ8</accession>
<protein>
    <submittedName>
        <fullName evidence="9">Katanin p80 WD40 repeat-containing subunit B1 (Katanin p80 subunit B1) (p80 katanin)</fullName>
    </submittedName>
</protein>
<dbReference type="InterPro" id="IPR028021">
    <property type="entry name" value="Katanin_C-terminal"/>
</dbReference>
<feature type="region of interest" description="Disordered" evidence="7">
    <location>
        <begin position="261"/>
        <end position="367"/>
    </location>
</feature>
<dbReference type="CDD" id="cd00200">
    <property type="entry name" value="WD40"/>
    <property type="match status" value="1"/>
</dbReference>
<keyword evidence="3 6" id="KW-0853">WD repeat</keyword>
<evidence type="ECO:0000256" key="3">
    <source>
        <dbReference type="ARBA" id="ARBA00022574"/>
    </source>
</evidence>
<evidence type="ECO:0000256" key="4">
    <source>
        <dbReference type="ARBA" id="ARBA00022737"/>
    </source>
</evidence>
<dbReference type="InterPro" id="IPR015943">
    <property type="entry name" value="WD40/YVTN_repeat-like_dom_sf"/>
</dbReference>
<dbReference type="PROSITE" id="PS50294">
    <property type="entry name" value="WD_REPEATS_REGION"/>
    <property type="match status" value="3"/>
</dbReference>
<dbReference type="InterPro" id="IPR001680">
    <property type="entry name" value="WD40_rpt"/>
</dbReference>
<dbReference type="Pfam" id="PF25173">
    <property type="entry name" value="Beta-prop_WDR3_1st"/>
    <property type="match status" value="1"/>
</dbReference>
<dbReference type="Pfam" id="PF13925">
    <property type="entry name" value="Katanin_con80"/>
    <property type="match status" value="1"/>
</dbReference>
<feature type="domain" description="Katanin p80 subunit C-terminal" evidence="8">
    <location>
        <begin position="449"/>
        <end position="597"/>
    </location>
</feature>
<keyword evidence="2" id="KW-0963">Cytoplasm</keyword>
<comment type="caution">
    <text evidence="9">The sequence shown here is derived from an EMBL/GenBank/DDBJ whole genome shotgun (WGS) entry which is preliminary data.</text>
</comment>
<sequence length="627" mass="69086">VVATGGADAKVNLWKIGKPSCLLSVQAAKSAVECVAFDPEENVVAAGAYSGSIRLFALNKGGQVRCRLAGHRTACLAAEFHPLGNVLVSGGVDSNVKVWDIRNKNCARTFMGHEGDVTCVKFSPDGRWAASGSADRTVKLWDLQAGKMIHEFASHRGAISSLAFHPDERWLATGSQDGTVKYWDLETFRSAGCTPTERGVAIQKMVFVPDREEGRDESKTHQRLDLVCATNDGVRVWNWHPCRCVASEQLDWGPLADAHVTRDRHGDDQLEEEEEEEGSVYEDDFETVVSPGRVAQKPDAGKPSEDERDYRDEDDPKPDESKRGKSRKSRQQAPQIVKASTSRKSERKPPVPRFATKPVPPPQEEKMGVATPQVIHNLHKARKDVPLDLSISEFMGGGRLSTPGETEALGVVEHGIGRSTQHQLRQVAPAVSRTIRSGAQVDVAEQVLRGHSKYVQVLQERLDETQHVMDLWKDGRQVLALEHLEGVGNFNISFDFVRQVNFRNGQSASLDNCAAVLPILTGLVASQFESHIKLGLGTAKYFFDQFGAMVQSVLQQNASAKANSVRQPVDVSREERVLKCKRCAAGFRGILHVLQGLVAGETLKDMARTRAEAENLMHKLMKEKFLP</sequence>
<keyword evidence="4" id="KW-0677">Repeat</keyword>
<dbReference type="PANTHER" id="PTHR19845">
    <property type="entry name" value="KATANIN P80 SUBUNIT"/>
    <property type="match status" value="1"/>
</dbReference>
<dbReference type="PROSITE" id="PS50082">
    <property type="entry name" value="WD_REPEATS_2"/>
    <property type="match status" value="4"/>
</dbReference>
<feature type="repeat" description="WD" evidence="6">
    <location>
        <begin position="110"/>
        <end position="151"/>
    </location>
</feature>
<dbReference type="PRINTS" id="PR00320">
    <property type="entry name" value="GPROTEINBRPT"/>
</dbReference>
<dbReference type="EMBL" id="CAXAMM010012429">
    <property type="protein sequence ID" value="CAK9028856.1"/>
    <property type="molecule type" value="Genomic_DNA"/>
</dbReference>
<dbReference type="PROSITE" id="PS00678">
    <property type="entry name" value="WD_REPEATS_1"/>
    <property type="match status" value="2"/>
</dbReference>
<feature type="non-terminal residue" evidence="9">
    <location>
        <position position="1"/>
    </location>
</feature>
<name>A0ABP0KPQ8_9DINO</name>
<evidence type="ECO:0000256" key="1">
    <source>
        <dbReference type="ARBA" id="ARBA00004245"/>
    </source>
</evidence>
<proteinExistence type="predicted"/>
<evidence type="ECO:0000256" key="7">
    <source>
        <dbReference type="SAM" id="MobiDB-lite"/>
    </source>
</evidence>
<keyword evidence="5" id="KW-0206">Cytoskeleton</keyword>
<feature type="compositionally biased region" description="Polar residues" evidence="7">
    <location>
        <begin position="331"/>
        <end position="342"/>
    </location>
</feature>
<dbReference type="PANTHER" id="PTHR19845:SF0">
    <property type="entry name" value="KATANIN P80 WD40 REPEAT-CONTAINING SUBUNIT B1"/>
    <property type="match status" value="1"/>
</dbReference>
<gene>
    <name evidence="9" type="ORF">SCF082_LOCUS18534</name>
</gene>
<keyword evidence="10" id="KW-1185">Reference proteome</keyword>
<evidence type="ECO:0000256" key="2">
    <source>
        <dbReference type="ARBA" id="ARBA00022490"/>
    </source>
</evidence>
<feature type="repeat" description="WD" evidence="6">
    <location>
        <begin position="68"/>
        <end position="109"/>
    </location>
</feature>